<dbReference type="OrthoDB" id="3561227at2759"/>
<feature type="compositionally biased region" description="Basic residues" evidence="1">
    <location>
        <begin position="403"/>
        <end position="416"/>
    </location>
</feature>
<evidence type="ECO:0000313" key="2">
    <source>
        <dbReference type="EMBL" id="KAG9241254.1"/>
    </source>
</evidence>
<dbReference type="AlphaFoldDB" id="A0A9P7YWT3"/>
<feature type="region of interest" description="Disordered" evidence="1">
    <location>
        <begin position="138"/>
        <end position="202"/>
    </location>
</feature>
<protein>
    <submittedName>
        <fullName evidence="2">Uncharacterized protein</fullName>
    </submittedName>
</protein>
<keyword evidence="3" id="KW-1185">Reference proteome</keyword>
<feature type="compositionally biased region" description="Basic residues" evidence="1">
    <location>
        <begin position="375"/>
        <end position="385"/>
    </location>
</feature>
<feature type="compositionally biased region" description="Basic and acidic residues" evidence="1">
    <location>
        <begin position="417"/>
        <end position="428"/>
    </location>
</feature>
<feature type="region of interest" description="Disordered" evidence="1">
    <location>
        <begin position="23"/>
        <end position="111"/>
    </location>
</feature>
<comment type="caution">
    <text evidence="2">The sequence shown here is derived from an EMBL/GenBank/DDBJ whole genome shotgun (WGS) entry which is preliminary data.</text>
</comment>
<sequence length="436" mass="49826">MASDFIELGMEGIDKIVDKHFHRLPDKALHKSTYYPKRFKDSARRRMSKKGTQDSRPQTEFDSDEEAPMRKSQSSRRRQPESEGEEDYTSYNHRRNMHNTSSPPPFNPSISPSPYSLPLYYSQQAPKLRTQHLPQNHVLSSYMPPSSEGDEKYYSDSLRPSRRPLPVTRRSSSYHGPRRRDQSLSSGSDYSCGGQRRKEKSHMAVIKRESDVKHREVVRDRSHRYGLKDETLGRLTDSPIGVTASAAGGLFGAWAGSQAKIMSGIDQKKDSKTAKSGSGAMKFLGAAVGALAVNVAVNRWEEQKKEGNKEDDRRWNEKFGIGDEGESPVRRRRGSGSGRRENGEGSRRNDSDNSRRKDNEGRDSRARRRDEDRRPRRKSESRRRKDSSANSSSEEDIIERSGSGRRKHLHHHRKKSIYLEERDGKRYAYTDSGPEV</sequence>
<name>A0A9P7YWT3_9HELO</name>
<accession>A0A9P7YWT3</accession>
<feature type="compositionally biased region" description="Basic and acidic residues" evidence="1">
    <location>
        <begin position="303"/>
        <end position="321"/>
    </location>
</feature>
<feature type="region of interest" description="Disordered" evidence="1">
    <location>
        <begin position="303"/>
        <end position="436"/>
    </location>
</feature>
<evidence type="ECO:0000313" key="3">
    <source>
        <dbReference type="Proteomes" id="UP000887226"/>
    </source>
</evidence>
<proteinExistence type="predicted"/>
<gene>
    <name evidence="2" type="ORF">BJ878DRAFT_545426</name>
</gene>
<evidence type="ECO:0000256" key="1">
    <source>
        <dbReference type="SAM" id="MobiDB-lite"/>
    </source>
</evidence>
<organism evidence="2 3">
    <name type="scientific">Calycina marina</name>
    <dbReference type="NCBI Taxonomy" id="1763456"/>
    <lineage>
        <taxon>Eukaryota</taxon>
        <taxon>Fungi</taxon>
        <taxon>Dikarya</taxon>
        <taxon>Ascomycota</taxon>
        <taxon>Pezizomycotina</taxon>
        <taxon>Leotiomycetes</taxon>
        <taxon>Helotiales</taxon>
        <taxon>Pezizellaceae</taxon>
        <taxon>Calycina</taxon>
    </lineage>
</organism>
<feature type="compositionally biased region" description="Basic and acidic residues" evidence="1">
    <location>
        <begin position="338"/>
        <end position="374"/>
    </location>
</feature>
<dbReference type="EMBL" id="MU254242">
    <property type="protein sequence ID" value="KAG9241254.1"/>
    <property type="molecule type" value="Genomic_DNA"/>
</dbReference>
<reference evidence="2" key="1">
    <citation type="journal article" date="2021" name="IMA Fungus">
        <title>Genomic characterization of three marine fungi, including Emericellopsis atlantica sp. nov. with signatures of a generalist lifestyle and marine biomass degradation.</title>
        <authorList>
            <person name="Hagestad O.C."/>
            <person name="Hou L."/>
            <person name="Andersen J.H."/>
            <person name="Hansen E.H."/>
            <person name="Altermark B."/>
            <person name="Li C."/>
            <person name="Kuhnert E."/>
            <person name="Cox R.J."/>
            <person name="Crous P.W."/>
            <person name="Spatafora J.W."/>
            <person name="Lail K."/>
            <person name="Amirebrahimi M."/>
            <person name="Lipzen A."/>
            <person name="Pangilinan J."/>
            <person name="Andreopoulos W."/>
            <person name="Hayes R.D."/>
            <person name="Ng V."/>
            <person name="Grigoriev I.V."/>
            <person name="Jackson S.A."/>
            <person name="Sutton T.D.S."/>
            <person name="Dobson A.D.W."/>
            <person name="Rama T."/>
        </authorList>
    </citation>
    <scope>NUCLEOTIDE SEQUENCE</scope>
    <source>
        <strain evidence="2">TRa3180A</strain>
    </source>
</reference>
<dbReference type="Proteomes" id="UP000887226">
    <property type="component" value="Unassembled WGS sequence"/>
</dbReference>